<comment type="caution">
    <text evidence="2">The sequence shown here is derived from an EMBL/GenBank/DDBJ whole genome shotgun (WGS) entry which is preliminary data.</text>
</comment>
<feature type="chain" id="PRO_5021353085" description="Secreted protein" evidence="1">
    <location>
        <begin position="25"/>
        <end position="140"/>
    </location>
</feature>
<dbReference type="AlphaFoldDB" id="A0A4Y2T5L8"/>
<dbReference type="Proteomes" id="UP000499080">
    <property type="component" value="Unassembled WGS sequence"/>
</dbReference>
<keyword evidence="3" id="KW-1185">Reference proteome</keyword>
<name>A0A4Y2T5L8_ARAVE</name>
<evidence type="ECO:0008006" key="4">
    <source>
        <dbReference type="Google" id="ProtNLM"/>
    </source>
</evidence>
<dbReference type="EMBL" id="BGPR01025852">
    <property type="protein sequence ID" value="GBN95093.1"/>
    <property type="molecule type" value="Genomic_DNA"/>
</dbReference>
<feature type="signal peptide" evidence="1">
    <location>
        <begin position="1"/>
        <end position="24"/>
    </location>
</feature>
<accession>A0A4Y2T5L8</accession>
<evidence type="ECO:0000313" key="3">
    <source>
        <dbReference type="Proteomes" id="UP000499080"/>
    </source>
</evidence>
<protein>
    <recommendedName>
        <fullName evidence="4">Secreted protein</fullName>
    </recommendedName>
</protein>
<reference evidence="2 3" key="1">
    <citation type="journal article" date="2019" name="Sci. Rep.">
        <title>Orb-weaving spider Araneus ventricosus genome elucidates the spidroin gene catalogue.</title>
        <authorList>
            <person name="Kono N."/>
            <person name="Nakamura H."/>
            <person name="Ohtoshi R."/>
            <person name="Moran D.A.P."/>
            <person name="Shinohara A."/>
            <person name="Yoshida Y."/>
            <person name="Fujiwara M."/>
            <person name="Mori M."/>
            <person name="Tomita M."/>
            <person name="Arakawa K."/>
        </authorList>
    </citation>
    <scope>NUCLEOTIDE SEQUENCE [LARGE SCALE GENOMIC DNA]</scope>
</reference>
<evidence type="ECO:0000313" key="2">
    <source>
        <dbReference type="EMBL" id="GBN95093.1"/>
    </source>
</evidence>
<organism evidence="2 3">
    <name type="scientific">Araneus ventricosus</name>
    <name type="common">Orbweaver spider</name>
    <name type="synonym">Epeira ventricosa</name>
    <dbReference type="NCBI Taxonomy" id="182803"/>
    <lineage>
        <taxon>Eukaryota</taxon>
        <taxon>Metazoa</taxon>
        <taxon>Ecdysozoa</taxon>
        <taxon>Arthropoda</taxon>
        <taxon>Chelicerata</taxon>
        <taxon>Arachnida</taxon>
        <taxon>Araneae</taxon>
        <taxon>Araneomorphae</taxon>
        <taxon>Entelegynae</taxon>
        <taxon>Araneoidea</taxon>
        <taxon>Araneidae</taxon>
        <taxon>Araneus</taxon>
    </lineage>
</organism>
<evidence type="ECO:0000256" key="1">
    <source>
        <dbReference type="SAM" id="SignalP"/>
    </source>
</evidence>
<keyword evidence="1" id="KW-0732">Signal</keyword>
<gene>
    <name evidence="2" type="ORF">AVEN_31882_1</name>
</gene>
<sequence length="140" mass="16106">MRRVEKSFHFPLFLFFLTLLRFAAYQERKVLIAVAKDPHRVLRSDAGSVVLLSLWTKKVSCLDFPHYSPLPVMHLALMFRHKGVIDDVIRNSRASEITFTARFTGVTVPTRAGRILFQSLIAGFYCKCADDWNLVDTIFL</sequence>
<proteinExistence type="predicted"/>